<dbReference type="HOGENOM" id="CLU_2592491_0_0_1"/>
<dbReference type="EMBL" id="CAQQ02392947">
    <property type="status" value="NOT_ANNOTATED_CDS"/>
    <property type="molecule type" value="Genomic_DNA"/>
</dbReference>
<organism evidence="1 2">
    <name type="scientific">Megaselia scalaris</name>
    <name type="common">Humpbacked fly</name>
    <name type="synonym">Phora scalaris</name>
    <dbReference type="NCBI Taxonomy" id="36166"/>
    <lineage>
        <taxon>Eukaryota</taxon>
        <taxon>Metazoa</taxon>
        <taxon>Ecdysozoa</taxon>
        <taxon>Arthropoda</taxon>
        <taxon>Hexapoda</taxon>
        <taxon>Insecta</taxon>
        <taxon>Pterygota</taxon>
        <taxon>Neoptera</taxon>
        <taxon>Endopterygota</taxon>
        <taxon>Diptera</taxon>
        <taxon>Brachycera</taxon>
        <taxon>Muscomorpha</taxon>
        <taxon>Platypezoidea</taxon>
        <taxon>Phoridae</taxon>
        <taxon>Megaseliini</taxon>
        <taxon>Megaselia</taxon>
    </lineage>
</organism>
<accession>T1GMM3</accession>
<name>T1GMM3_MEGSC</name>
<dbReference type="AlphaFoldDB" id="T1GMM3"/>
<dbReference type="EMBL" id="CAQQ02392946">
    <property type="status" value="NOT_ANNOTATED_CDS"/>
    <property type="molecule type" value="Genomic_DNA"/>
</dbReference>
<proteinExistence type="predicted"/>
<evidence type="ECO:0000313" key="1">
    <source>
        <dbReference type="EnsemblMetazoa" id="MESCA004799-PA"/>
    </source>
</evidence>
<reference evidence="1" key="2">
    <citation type="submission" date="2015-06" db="UniProtKB">
        <authorList>
            <consortium name="EnsemblMetazoa"/>
        </authorList>
    </citation>
    <scope>IDENTIFICATION</scope>
</reference>
<keyword evidence="2" id="KW-1185">Reference proteome</keyword>
<evidence type="ECO:0000313" key="2">
    <source>
        <dbReference type="Proteomes" id="UP000015102"/>
    </source>
</evidence>
<protein>
    <submittedName>
        <fullName evidence="1">Uncharacterized protein</fullName>
    </submittedName>
</protein>
<reference evidence="2" key="1">
    <citation type="submission" date="2013-02" db="EMBL/GenBank/DDBJ databases">
        <authorList>
            <person name="Hughes D."/>
        </authorList>
    </citation>
    <scope>NUCLEOTIDE SEQUENCE</scope>
    <source>
        <strain>Durham</strain>
        <strain evidence="2">NC isolate 2 -- Noor lab</strain>
    </source>
</reference>
<dbReference type="Proteomes" id="UP000015102">
    <property type="component" value="Unassembled WGS sequence"/>
</dbReference>
<dbReference type="EnsemblMetazoa" id="MESCA004799-RA">
    <property type="protein sequence ID" value="MESCA004799-PA"/>
    <property type="gene ID" value="MESCA004799"/>
</dbReference>
<sequence length="80" mass="9185">MFVEIGDRRPGRPKHDVKLLNIPNWKRTPQNRRVSRNFGNQVEPLAIKHKEELSTKVEKIALSSFSKISVHPSANQSRLA</sequence>